<dbReference type="InterPro" id="IPR000073">
    <property type="entry name" value="AB_hydrolase_1"/>
</dbReference>
<evidence type="ECO:0000313" key="5">
    <source>
        <dbReference type="Proteomes" id="UP000093523"/>
    </source>
</evidence>
<dbReference type="GO" id="GO:0006508">
    <property type="term" value="P:proteolysis"/>
    <property type="evidence" value="ECO:0007669"/>
    <property type="project" value="InterPro"/>
</dbReference>
<organism evidence="4 5">
    <name type="scientific">Aliivibrio logei</name>
    <name type="common">Vibrio logei</name>
    <dbReference type="NCBI Taxonomy" id="688"/>
    <lineage>
        <taxon>Bacteria</taxon>
        <taxon>Pseudomonadati</taxon>
        <taxon>Pseudomonadota</taxon>
        <taxon>Gammaproteobacteria</taxon>
        <taxon>Vibrionales</taxon>
        <taxon>Vibrionaceae</taxon>
        <taxon>Aliivibrio</taxon>
    </lineage>
</organism>
<dbReference type="PRINTS" id="PR00793">
    <property type="entry name" value="PROAMNOPTASE"/>
</dbReference>
<comment type="caution">
    <text evidence="4">The sequence shown here is derived from an EMBL/GenBank/DDBJ whole genome shotgun (WGS) entry which is preliminary data.</text>
</comment>
<protein>
    <submittedName>
        <fullName evidence="4">Alpha/beta hydrolase</fullName>
    </submittedName>
</protein>
<dbReference type="STRING" id="688.A6E04_20560"/>
<gene>
    <name evidence="4" type="ORF">A6E04_20560</name>
</gene>
<dbReference type="PANTHER" id="PTHR43248:SF2">
    <property type="entry name" value="PROLYL AMINOPEPTIDASE"/>
    <property type="match status" value="1"/>
</dbReference>
<evidence type="ECO:0000256" key="1">
    <source>
        <dbReference type="ARBA" id="ARBA00010088"/>
    </source>
</evidence>
<feature type="domain" description="AB hydrolase-1" evidence="3">
    <location>
        <begin position="57"/>
        <end position="173"/>
    </location>
</feature>
<evidence type="ECO:0000259" key="3">
    <source>
        <dbReference type="Pfam" id="PF00561"/>
    </source>
</evidence>
<dbReference type="GO" id="GO:0008233">
    <property type="term" value="F:peptidase activity"/>
    <property type="evidence" value="ECO:0007669"/>
    <property type="project" value="InterPro"/>
</dbReference>
<proteinExistence type="inferred from homology"/>
<dbReference type="Gene3D" id="3.40.50.1820">
    <property type="entry name" value="alpha/beta hydrolase"/>
    <property type="match status" value="1"/>
</dbReference>
<dbReference type="AlphaFoldDB" id="A0A1B9NTE5"/>
<sequence>MLTHSEIPFFLDGVKHQSHYFSLPVDYNDQRNTLDHLSVFARELVRIDNVDRDLPYLVYFQGGPGFPAMRPTSHSGWLKRALEEYRVILLDQRGTGLSSPITIQTIEHLTSSQQAEYLSHFRADNIVRDAEAIRQHFNIDKWAIIGQSFGGFCSLTYLSLFPDSLLCSYITGGIPSISRPVDDVYYATYKRTQDKNNEFFARFPQAQCKCDQIAHYLLNNQVRLPNNQIFTVEQFQQMGICFGVSGGAEDLYFQLESAFVDINGKPELSYGFLNYVLAQQNYLTNPLYAILHESIYCQNFASNWSAHRVRASYPQFNYQEGSPLRFTGEMVYPWMFDQLETLKPLKEAAELLASKSDWPTLYDPEQLAKNTVPVAAAAYVNDMFVEFDFSRETLQLMPNAKAWMTSEYEHNGLRVDGETILSTLITIAKDIKAIQ</sequence>
<dbReference type="RefSeq" id="WP_017021037.1">
    <property type="nucleotide sequence ID" value="NZ_CAWMPN010000036.1"/>
</dbReference>
<dbReference type="OrthoDB" id="9796770at2"/>
<reference evidence="4 5" key="1">
    <citation type="submission" date="2016-06" db="EMBL/GenBank/DDBJ databases">
        <authorList>
            <person name="Kjaerup R.B."/>
            <person name="Dalgaard T.S."/>
            <person name="Juul-Madsen H.R."/>
        </authorList>
    </citation>
    <scope>NUCLEOTIDE SEQUENCE [LARGE SCALE GENOMIC DNA]</scope>
    <source>
        <strain evidence="4 5">1S159</strain>
    </source>
</reference>
<dbReference type="InterPro" id="IPR029058">
    <property type="entry name" value="AB_hydrolase_fold"/>
</dbReference>
<keyword evidence="2 4" id="KW-0378">Hydrolase</keyword>
<evidence type="ECO:0000313" key="4">
    <source>
        <dbReference type="EMBL" id="OCH16608.1"/>
    </source>
</evidence>
<comment type="similarity">
    <text evidence="1">Belongs to the peptidase S33 family.</text>
</comment>
<dbReference type="Pfam" id="PF00561">
    <property type="entry name" value="Abhydrolase_1"/>
    <property type="match status" value="1"/>
</dbReference>
<dbReference type="PANTHER" id="PTHR43248">
    <property type="entry name" value="2-SUCCINYL-6-HYDROXY-2,4-CYCLOHEXADIENE-1-CARBOXYLATE SYNTHASE"/>
    <property type="match status" value="1"/>
</dbReference>
<name>A0A1B9NTE5_ALILO</name>
<accession>A0A1B9NTE5</accession>
<evidence type="ECO:0000256" key="2">
    <source>
        <dbReference type="ARBA" id="ARBA00022801"/>
    </source>
</evidence>
<dbReference type="SUPFAM" id="SSF53474">
    <property type="entry name" value="alpha/beta-Hydrolases"/>
    <property type="match status" value="1"/>
</dbReference>
<dbReference type="Proteomes" id="UP000093523">
    <property type="component" value="Unassembled WGS sequence"/>
</dbReference>
<dbReference type="InterPro" id="IPR051601">
    <property type="entry name" value="Serine_prot/Carboxylest_S33"/>
</dbReference>
<dbReference type="InterPro" id="IPR002410">
    <property type="entry name" value="Peptidase_S33"/>
</dbReference>
<dbReference type="EMBL" id="MAJU01000036">
    <property type="protein sequence ID" value="OCH16608.1"/>
    <property type="molecule type" value="Genomic_DNA"/>
</dbReference>